<evidence type="ECO:0000259" key="3">
    <source>
        <dbReference type="Pfam" id="PF24883"/>
    </source>
</evidence>
<dbReference type="PANTHER" id="PTHR10039:SF17">
    <property type="entry name" value="FUNGAL STAND N-TERMINAL GOODBYE DOMAIN-CONTAINING PROTEIN-RELATED"/>
    <property type="match status" value="1"/>
</dbReference>
<protein>
    <recommendedName>
        <fullName evidence="3">Nephrocystin 3-like N-terminal domain-containing protein</fullName>
    </recommendedName>
</protein>
<dbReference type="Pfam" id="PF24883">
    <property type="entry name" value="NPHP3_N"/>
    <property type="match status" value="1"/>
</dbReference>
<evidence type="ECO:0000256" key="2">
    <source>
        <dbReference type="SAM" id="MobiDB-lite"/>
    </source>
</evidence>
<feature type="domain" description="Nephrocystin 3-like N-terminal" evidence="3">
    <location>
        <begin position="72"/>
        <end position="241"/>
    </location>
</feature>
<dbReference type="EMBL" id="KQ085895">
    <property type="protein sequence ID" value="KLO18429.1"/>
    <property type="molecule type" value="Genomic_DNA"/>
</dbReference>
<dbReference type="OrthoDB" id="4760524at2759"/>
<dbReference type="STRING" id="27342.A0A0H2S371"/>
<dbReference type="Proteomes" id="UP000053477">
    <property type="component" value="Unassembled WGS sequence"/>
</dbReference>
<dbReference type="InterPro" id="IPR056884">
    <property type="entry name" value="NPHP3-like_N"/>
</dbReference>
<sequence length="813" mass="90487">MQSRTSILLVENAISQGMQTQRLDKILSSLKSIDRKARLEAIDVRIESIRRAHAAAFDSHRPRPIDTCHGETCKKVLELIKNWATNVEDGQPHILWLSGISGTGKSTIAKTISKWADEEGILGSSYFFARDDEDLSKSLLVIPTIAYHIAMFDPLAREAIAGSLVNNGDVVYKEIEVQFKRLITDPLLSTYGSLNPKKLMLLVIDAPDECRDQKGVCTIIRLFSDLLSSSNPHIRVFLMSRPEIRFNGVLDSKGKPNPVCVHYKLEDFVSSSDIKSYLRHGLSEASGRFDWPNNRALNSLVKNSKKLYIYASVAIRFIGDGYASDDCTRRLEILLGGKSAPEVSNTPFTGLDQIYLSVLRDAIARNGEDTTGETEQLRKIIGAITQLREPLPATSLAELLQVSNEDLRDMLRRLGSIIILPPPDHPSAPPRFFHCSLPDFVKDEERCADKSILVNTPNLETFLCSRSLEVMIRGLTGEVETSYDPVLRHACKYWAAHLSKAGAGDDQVLRNLDTFTRHHLLAWFTATRAFHWQSKKALASSMKVASAWTAPFVREPSPVLAAPPSPEYMDVPAEIGPDWVGAPPMAAVVTPPYWMDAQAPAVRRVESPPQAAPMASAPYTVRASVEATYDDGTQMTISKILSDAYNVVNESYREVGVDEDKHLMDALRSAMGHQQINNYSPELFENSGQENRRKENYSHILPTSLESTVNHVRSPPSPVIHVVDAPPTPDHLGHNHLETPLPTPFEPSDVPAYIVDVQAHQQDNAPEQAAGWGTDVVKFNSTRTNEMDYQHRGSLESSRRETARMGERHVMPR</sequence>
<evidence type="ECO:0000256" key="1">
    <source>
        <dbReference type="ARBA" id="ARBA00022737"/>
    </source>
</evidence>
<dbReference type="PANTHER" id="PTHR10039">
    <property type="entry name" value="AMELOGENIN"/>
    <property type="match status" value="1"/>
</dbReference>
<dbReference type="InterPro" id="IPR027417">
    <property type="entry name" value="P-loop_NTPase"/>
</dbReference>
<dbReference type="InParanoid" id="A0A0H2S371"/>
<feature type="region of interest" description="Disordered" evidence="2">
    <location>
        <begin position="788"/>
        <end position="813"/>
    </location>
</feature>
<keyword evidence="5" id="KW-1185">Reference proteome</keyword>
<evidence type="ECO:0000313" key="4">
    <source>
        <dbReference type="EMBL" id="KLO18429.1"/>
    </source>
</evidence>
<dbReference type="SUPFAM" id="SSF52540">
    <property type="entry name" value="P-loop containing nucleoside triphosphate hydrolases"/>
    <property type="match status" value="1"/>
</dbReference>
<name>A0A0H2S371_9AGAM</name>
<gene>
    <name evidence="4" type="ORF">SCHPADRAFT_124681</name>
</gene>
<accession>A0A0H2S371</accession>
<dbReference type="AlphaFoldDB" id="A0A0H2S371"/>
<keyword evidence="1" id="KW-0677">Repeat</keyword>
<evidence type="ECO:0000313" key="5">
    <source>
        <dbReference type="Proteomes" id="UP000053477"/>
    </source>
</evidence>
<reference evidence="4 5" key="1">
    <citation type="submission" date="2015-04" db="EMBL/GenBank/DDBJ databases">
        <title>Complete genome sequence of Schizopora paradoxa KUC8140, a cosmopolitan wood degrader in East Asia.</title>
        <authorList>
            <consortium name="DOE Joint Genome Institute"/>
            <person name="Min B."/>
            <person name="Park H."/>
            <person name="Jang Y."/>
            <person name="Kim J.-J."/>
            <person name="Kim K.H."/>
            <person name="Pangilinan J."/>
            <person name="Lipzen A."/>
            <person name="Riley R."/>
            <person name="Grigoriev I.V."/>
            <person name="Spatafora J.W."/>
            <person name="Choi I.-G."/>
        </authorList>
    </citation>
    <scope>NUCLEOTIDE SEQUENCE [LARGE SCALE GENOMIC DNA]</scope>
    <source>
        <strain evidence="4 5">KUC8140</strain>
    </source>
</reference>
<dbReference type="Gene3D" id="3.40.50.300">
    <property type="entry name" value="P-loop containing nucleotide triphosphate hydrolases"/>
    <property type="match status" value="1"/>
</dbReference>
<proteinExistence type="predicted"/>
<organism evidence="4 5">
    <name type="scientific">Schizopora paradoxa</name>
    <dbReference type="NCBI Taxonomy" id="27342"/>
    <lineage>
        <taxon>Eukaryota</taxon>
        <taxon>Fungi</taxon>
        <taxon>Dikarya</taxon>
        <taxon>Basidiomycota</taxon>
        <taxon>Agaricomycotina</taxon>
        <taxon>Agaricomycetes</taxon>
        <taxon>Hymenochaetales</taxon>
        <taxon>Schizoporaceae</taxon>
        <taxon>Schizopora</taxon>
    </lineage>
</organism>